<evidence type="ECO:0000256" key="10">
    <source>
        <dbReference type="SAM" id="SignalP"/>
    </source>
</evidence>
<organism evidence="12 13">
    <name type="scientific">Tistrella mobilis</name>
    <dbReference type="NCBI Taxonomy" id="171437"/>
    <lineage>
        <taxon>Bacteria</taxon>
        <taxon>Pseudomonadati</taxon>
        <taxon>Pseudomonadota</taxon>
        <taxon>Alphaproteobacteria</taxon>
        <taxon>Geminicoccales</taxon>
        <taxon>Geminicoccaceae</taxon>
        <taxon>Tistrella</taxon>
    </lineage>
</organism>
<evidence type="ECO:0000256" key="1">
    <source>
        <dbReference type="ARBA" id="ARBA00000971"/>
    </source>
</evidence>
<keyword evidence="10" id="KW-0732">Signal</keyword>
<dbReference type="InterPro" id="IPR000297">
    <property type="entry name" value="PPIase_PpiC"/>
</dbReference>
<evidence type="ECO:0000256" key="7">
    <source>
        <dbReference type="ARBA" id="ARBA00031484"/>
    </source>
</evidence>
<dbReference type="EMBL" id="LPZR01000014">
    <property type="protein sequence ID" value="KYO57552.1"/>
    <property type="molecule type" value="Genomic_DNA"/>
</dbReference>
<dbReference type="Proteomes" id="UP000075787">
    <property type="component" value="Unassembled WGS sequence"/>
</dbReference>
<dbReference type="Pfam" id="PF13616">
    <property type="entry name" value="Rotamase_3"/>
    <property type="match status" value="1"/>
</dbReference>
<evidence type="ECO:0000256" key="9">
    <source>
        <dbReference type="SAM" id="MobiDB-lite"/>
    </source>
</evidence>
<keyword evidence="5 8" id="KW-0697">Rotamase</keyword>
<dbReference type="InterPro" id="IPR046357">
    <property type="entry name" value="PPIase_dom_sf"/>
</dbReference>
<dbReference type="AlphaFoldDB" id="A0A162LY85"/>
<feature type="signal peptide" evidence="10">
    <location>
        <begin position="1"/>
        <end position="27"/>
    </location>
</feature>
<comment type="catalytic activity">
    <reaction evidence="1">
        <text>[protein]-peptidylproline (omega=180) = [protein]-peptidylproline (omega=0)</text>
        <dbReference type="Rhea" id="RHEA:16237"/>
        <dbReference type="Rhea" id="RHEA-COMP:10747"/>
        <dbReference type="Rhea" id="RHEA-COMP:10748"/>
        <dbReference type="ChEBI" id="CHEBI:83833"/>
        <dbReference type="ChEBI" id="CHEBI:83834"/>
        <dbReference type="EC" id="5.2.1.8"/>
    </reaction>
</comment>
<comment type="similarity">
    <text evidence="2">Belongs to the PpiC/parvulin rotamase family.</text>
</comment>
<evidence type="ECO:0000313" key="12">
    <source>
        <dbReference type="EMBL" id="KYO57552.1"/>
    </source>
</evidence>
<evidence type="ECO:0000256" key="2">
    <source>
        <dbReference type="ARBA" id="ARBA00007656"/>
    </source>
</evidence>
<dbReference type="InterPro" id="IPR050245">
    <property type="entry name" value="PrsA_foldase"/>
</dbReference>
<keyword evidence="8" id="KW-0413">Isomerase</keyword>
<comment type="caution">
    <text evidence="12">The sequence shown here is derived from an EMBL/GenBank/DDBJ whole genome shotgun (WGS) entry which is preliminary data.</text>
</comment>
<dbReference type="PROSITE" id="PS50198">
    <property type="entry name" value="PPIC_PPIASE_2"/>
    <property type="match status" value="1"/>
</dbReference>
<reference evidence="12 13" key="1">
    <citation type="submission" date="2015-12" db="EMBL/GenBank/DDBJ databases">
        <title>Genome sequence of Tistrella mobilis MCCC 1A02139.</title>
        <authorList>
            <person name="Lu L."/>
            <person name="Lai Q."/>
            <person name="Shao Z."/>
            <person name="Qian P."/>
        </authorList>
    </citation>
    <scope>NUCLEOTIDE SEQUENCE [LARGE SCALE GENOMIC DNA]</scope>
    <source>
        <strain evidence="12 13">MCCC 1A02139</strain>
    </source>
</reference>
<dbReference type="PANTHER" id="PTHR47245:SF2">
    <property type="entry name" value="PEPTIDYL-PROLYL CIS-TRANS ISOMERASE HP_0175-RELATED"/>
    <property type="match status" value="1"/>
</dbReference>
<proteinExistence type="inferred from homology"/>
<sequence length="308" mass="33431">MLIRSARRPITAALAALLLASVTHVSALRAEEAKPAADDPVVALVDGAEIHRSDVVAAYETLPPPYRSLPFAQLYDTLLDNVISSRLMVEAARKQGLEEDAEVKTRIQRAADRVLTESYLTRLIDDAVTEDALKAEYEAFKKDFQPEDEVHARHILVATEDEAKAIKAELDKGADFAKLASEKSTDPGAANGGDLGFFTADRMVKPFADAAFAMKPGEISDPVQTQFGWHVIKLEERRKQPVPAFDEKKQELEMELQRKTVDQTLEALRKDAKIERVEEAAPAAAAPAAGAPASEAPAAQTPAAKPQG</sequence>
<dbReference type="EC" id="5.2.1.8" evidence="3"/>
<evidence type="ECO:0000256" key="3">
    <source>
        <dbReference type="ARBA" id="ARBA00013194"/>
    </source>
</evidence>
<protein>
    <recommendedName>
        <fullName evidence="4">Parvulin-like PPIase</fullName>
        <ecNumber evidence="3">5.2.1.8</ecNumber>
    </recommendedName>
    <alternativeName>
        <fullName evidence="6">Peptidyl-prolyl cis-trans isomerase plp</fullName>
    </alternativeName>
    <alternativeName>
        <fullName evidence="7">Rotamase plp</fullName>
    </alternativeName>
</protein>
<dbReference type="GO" id="GO:0003755">
    <property type="term" value="F:peptidyl-prolyl cis-trans isomerase activity"/>
    <property type="evidence" value="ECO:0007669"/>
    <property type="project" value="UniProtKB-KW"/>
</dbReference>
<evidence type="ECO:0000256" key="6">
    <source>
        <dbReference type="ARBA" id="ARBA00030642"/>
    </source>
</evidence>
<dbReference type="Gene3D" id="1.10.8.1040">
    <property type="match status" value="1"/>
</dbReference>
<feature type="domain" description="PpiC" evidence="11">
    <location>
        <begin position="147"/>
        <end position="236"/>
    </location>
</feature>
<evidence type="ECO:0000256" key="5">
    <source>
        <dbReference type="ARBA" id="ARBA00023110"/>
    </source>
</evidence>
<evidence type="ECO:0000313" key="13">
    <source>
        <dbReference type="Proteomes" id="UP000075787"/>
    </source>
</evidence>
<dbReference type="PANTHER" id="PTHR47245">
    <property type="entry name" value="PEPTIDYLPROLYL ISOMERASE"/>
    <property type="match status" value="1"/>
</dbReference>
<feature type="compositionally biased region" description="Low complexity" evidence="9">
    <location>
        <begin position="280"/>
        <end position="308"/>
    </location>
</feature>
<feature type="chain" id="PRO_5007837407" description="Parvulin-like PPIase" evidence="10">
    <location>
        <begin position="28"/>
        <end position="308"/>
    </location>
</feature>
<evidence type="ECO:0000256" key="4">
    <source>
        <dbReference type="ARBA" id="ARBA00018370"/>
    </source>
</evidence>
<dbReference type="GeneID" id="97240169"/>
<accession>A0A162LY85</accession>
<dbReference type="SUPFAM" id="SSF54534">
    <property type="entry name" value="FKBP-like"/>
    <property type="match status" value="1"/>
</dbReference>
<dbReference type="Gene3D" id="3.10.50.40">
    <property type="match status" value="1"/>
</dbReference>
<evidence type="ECO:0000256" key="8">
    <source>
        <dbReference type="PROSITE-ProRule" id="PRU00278"/>
    </source>
</evidence>
<dbReference type="InterPro" id="IPR027304">
    <property type="entry name" value="Trigger_fact/SurA_dom_sf"/>
</dbReference>
<evidence type="ECO:0000259" key="11">
    <source>
        <dbReference type="PROSITE" id="PS50198"/>
    </source>
</evidence>
<dbReference type="OrthoDB" id="14196at2"/>
<dbReference type="RefSeq" id="WP_062761423.1">
    <property type="nucleotide sequence ID" value="NZ_CP121045.1"/>
</dbReference>
<dbReference type="SUPFAM" id="SSF109998">
    <property type="entry name" value="Triger factor/SurA peptide-binding domain-like"/>
    <property type="match status" value="1"/>
</dbReference>
<gene>
    <name evidence="12" type="ORF">AUP44_19590</name>
</gene>
<feature type="region of interest" description="Disordered" evidence="9">
    <location>
        <begin position="279"/>
        <end position="308"/>
    </location>
</feature>
<name>A0A162LY85_9PROT</name>